<dbReference type="InterPro" id="IPR000014">
    <property type="entry name" value="PAS"/>
</dbReference>
<dbReference type="SUPFAM" id="SSF55785">
    <property type="entry name" value="PYP-like sensor domain (PAS domain)"/>
    <property type="match status" value="2"/>
</dbReference>
<dbReference type="PROSITE" id="PS50112">
    <property type="entry name" value="PAS"/>
    <property type="match status" value="1"/>
</dbReference>
<keyword evidence="5" id="KW-0285">Flavoprotein</keyword>
<reference evidence="16 17" key="1">
    <citation type="journal article" date="2017" name="Antonie Van Leeuwenhoek">
        <title>Rhizobium rhizosphaerae sp. nov., a novel species isolated from rice rhizosphere.</title>
        <authorList>
            <person name="Zhao J.J."/>
            <person name="Zhang J."/>
            <person name="Zhang R.J."/>
            <person name="Zhang C.W."/>
            <person name="Yin H.Q."/>
            <person name="Zhang X.X."/>
        </authorList>
    </citation>
    <scope>NUCLEOTIDE SEQUENCE [LARGE SCALE GENOMIC DNA]</scope>
    <source>
        <strain evidence="16 17">RD15</strain>
    </source>
</reference>
<dbReference type="EMBL" id="MSPX01000025">
    <property type="protein sequence ID" value="OQP83991.1"/>
    <property type="molecule type" value="Genomic_DNA"/>
</dbReference>
<keyword evidence="6" id="KW-0288">FMN</keyword>
<dbReference type="Pfam" id="PF13596">
    <property type="entry name" value="PAS_10"/>
    <property type="match status" value="1"/>
</dbReference>
<keyword evidence="9" id="KW-0547">Nucleotide-binding</keyword>
<dbReference type="SUPFAM" id="SSF55874">
    <property type="entry name" value="ATPase domain of HSP90 chaperone/DNA topoisomerase II/histidine kinase"/>
    <property type="match status" value="1"/>
</dbReference>
<evidence type="ECO:0000259" key="14">
    <source>
        <dbReference type="PROSITE" id="PS50112"/>
    </source>
</evidence>
<dbReference type="NCBIfam" id="TIGR00229">
    <property type="entry name" value="sensory_box"/>
    <property type="match status" value="1"/>
</dbReference>
<dbReference type="InterPro" id="IPR011102">
    <property type="entry name" value="Sig_transdc_His_kinase_HWE"/>
</dbReference>
<dbReference type="SMART" id="SM00911">
    <property type="entry name" value="HWE_HK"/>
    <property type="match status" value="1"/>
</dbReference>
<dbReference type="CDD" id="cd00130">
    <property type="entry name" value="PAS"/>
    <property type="match status" value="2"/>
</dbReference>
<dbReference type="Pfam" id="PF08447">
    <property type="entry name" value="PAS_3"/>
    <property type="match status" value="1"/>
</dbReference>
<evidence type="ECO:0000256" key="13">
    <source>
        <dbReference type="SAM" id="Coils"/>
    </source>
</evidence>
<dbReference type="SMART" id="SM00091">
    <property type="entry name" value="PAS"/>
    <property type="match status" value="2"/>
</dbReference>
<dbReference type="InterPro" id="IPR000700">
    <property type="entry name" value="PAS-assoc_C"/>
</dbReference>
<evidence type="ECO:0000256" key="5">
    <source>
        <dbReference type="ARBA" id="ARBA00022630"/>
    </source>
</evidence>
<keyword evidence="4" id="KW-0597">Phosphoprotein</keyword>
<evidence type="ECO:0000256" key="3">
    <source>
        <dbReference type="ARBA" id="ARBA00021740"/>
    </source>
</evidence>
<keyword evidence="13" id="KW-0175">Coiled coil</keyword>
<dbReference type="Proteomes" id="UP000192652">
    <property type="component" value="Unassembled WGS sequence"/>
</dbReference>
<dbReference type="InterPro" id="IPR013655">
    <property type="entry name" value="PAS_fold_3"/>
</dbReference>
<sequence>MPDAPVTAQTAQARMAELSETNARLQAENRALARRVAELAHANSDLQNLLESTAIAAIFLDSSLRITHYTPAITAIFRLTEADLGRPIDHIAHRVAYDRLKDDVAAVMRTLAPLEREIRDPQGGTQFLVRVLPYRALDDAVAGTVLTFMDVTALMRAEALLRDREALLRSIVEGIPQLVWRAVEPGCWTWVSPQWTSFTGQAAGAALGRGWLAMVHPEDRERVVQAWREAHDAGQLEVDHRLWSLEANGFRTVHLRARPVMDAQGRVEEWFGTATDVHEMLLMQEHQQVLLHELQHRVRNTLAIVRSVARRTADSSDSVENYADRLEGRINAMARTQTLLTRATQSSVSLRDLISNEIFAQTVDRHRIEIEGPVVPVLGKAAENLSLAIHELTTNSVKHGALSAPGGKVGVRWEIDSRTQPDNLRLVWQETGLEMPVQPPGRRGFGTELIEGLVPYQFGGTGRLVFEPTGVVCTIELPLPSLVKVRVSITG</sequence>
<dbReference type="PANTHER" id="PTHR41523:SF7">
    <property type="entry name" value="HISTIDINE KINASE"/>
    <property type="match status" value="1"/>
</dbReference>
<evidence type="ECO:0000256" key="6">
    <source>
        <dbReference type="ARBA" id="ARBA00022643"/>
    </source>
</evidence>
<keyword evidence="10" id="KW-0418">Kinase</keyword>
<evidence type="ECO:0000256" key="8">
    <source>
        <dbReference type="ARBA" id="ARBA00022737"/>
    </source>
</evidence>
<evidence type="ECO:0000256" key="11">
    <source>
        <dbReference type="ARBA" id="ARBA00022840"/>
    </source>
</evidence>
<evidence type="ECO:0000256" key="7">
    <source>
        <dbReference type="ARBA" id="ARBA00022679"/>
    </source>
</evidence>
<dbReference type="InterPro" id="IPR036890">
    <property type="entry name" value="HATPase_C_sf"/>
</dbReference>
<comment type="catalytic activity">
    <reaction evidence="1">
        <text>ATP + protein L-histidine = ADP + protein N-phospho-L-histidine.</text>
        <dbReference type="EC" id="2.7.13.3"/>
    </reaction>
</comment>
<evidence type="ECO:0000259" key="15">
    <source>
        <dbReference type="PROSITE" id="PS50113"/>
    </source>
</evidence>
<dbReference type="Pfam" id="PF07536">
    <property type="entry name" value="HWE_HK"/>
    <property type="match status" value="1"/>
</dbReference>
<gene>
    <name evidence="16" type="ORF">BTR14_21205</name>
</gene>
<keyword evidence="7" id="KW-0808">Transferase</keyword>
<evidence type="ECO:0000313" key="16">
    <source>
        <dbReference type="EMBL" id="OQP83991.1"/>
    </source>
</evidence>
<keyword evidence="8" id="KW-0677">Repeat</keyword>
<dbReference type="Gene3D" id="3.30.450.20">
    <property type="entry name" value="PAS domain"/>
    <property type="match status" value="2"/>
</dbReference>
<name>A0ABX3P8Y4_9HYPH</name>
<comment type="caution">
    <text evidence="16">The sequence shown here is derived from an EMBL/GenBank/DDBJ whole genome shotgun (WGS) entry which is preliminary data.</text>
</comment>
<evidence type="ECO:0000313" key="17">
    <source>
        <dbReference type="Proteomes" id="UP000192652"/>
    </source>
</evidence>
<feature type="domain" description="PAS" evidence="14">
    <location>
        <begin position="164"/>
        <end position="234"/>
    </location>
</feature>
<proteinExistence type="predicted"/>
<keyword evidence="11" id="KW-0067">ATP-binding</keyword>
<evidence type="ECO:0000256" key="12">
    <source>
        <dbReference type="ARBA" id="ARBA00023026"/>
    </source>
</evidence>
<dbReference type="PANTHER" id="PTHR41523">
    <property type="entry name" value="TWO-COMPONENT SYSTEM SENSOR PROTEIN"/>
    <property type="match status" value="1"/>
</dbReference>
<feature type="coiled-coil region" evidence="13">
    <location>
        <begin position="8"/>
        <end position="42"/>
    </location>
</feature>
<evidence type="ECO:0000256" key="10">
    <source>
        <dbReference type="ARBA" id="ARBA00022777"/>
    </source>
</evidence>
<organism evidence="16 17">
    <name type="scientific">Xaviernesmea rhizosphaerae</name>
    <dbReference type="NCBI Taxonomy" id="1672749"/>
    <lineage>
        <taxon>Bacteria</taxon>
        <taxon>Pseudomonadati</taxon>
        <taxon>Pseudomonadota</taxon>
        <taxon>Alphaproteobacteria</taxon>
        <taxon>Hyphomicrobiales</taxon>
        <taxon>Rhizobiaceae</taxon>
        <taxon>Rhizobium/Agrobacterium group</taxon>
        <taxon>Xaviernesmea</taxon>
    </lineage>
</organism>
<feature type="domain" description="PAC" evidence="15">
    <location>
        <begin position="112"/>
        <end position="163"/>
    </location>
</feature>
<keyword evidence="17" id="KW-1185">Reference proteome</keyword>
<evidence type="ECO:0000256" key="1">
    <source>
        <dbReference type="ARBA" id="ARBA00000085"/>
    </source>
</evidence>
<accession>A0ABX3P8Y4</accession>
<evidence type="ECO:0000256" key="2">
    <source>
        <dbReference type="ARBA" id="ARBA00012438"/>
    </source>
</evidence>
<dbReference type="InterPro" id="IPR035965">
    <property type="entry name" value="PAS-like_dom_sf"/>
</dbReference>
<dbReference type="Gene3D" id="3.30.565.10">
    <property type="entry name" value="Histidine kinase-like ATPase, C-terminal domain"/>
    <property type="match status" value="1"/>
</dbReference>
<evidence type="ECO:0000256" key="9">
    <source>
        <dbReference type="ARBA" id="ARBA00022741"/>
    </source>
</evidence>
<protein>
    <recommendedName>
        <fullName evidence="3">Blue-light-activated histidine kinase</fullName>
        <ecNumber evidence="2">2.7.13.3</ecNumber>
    </recommendedName>
</protein>
<dbReference type="PROSITE" id="PS50113">
    <property type="entry name" value="PAC"/>
    <property type="match status" value="1"/>
</dbReference>
<dbReference type="EC" id="2.7.13.3" evidence="2"/>
<keyword evidence="12" id="KW-0843">Virulence</keyword>
<evidence type="ECO:0000256" key="4">
    <source>
        <dbReference type="ARBA" id="ARBA00022553"/>
    </source>
</evidence>